<protein>
    <submittedName>
        <fullName evidence="1">Uncharacterized protein</fullName>
    </submittedName>
</protein>
<dbReference type="AlphaFoldDB" id="A0A1G1YAX7"/>
<dbReference type="Proteomes" id="UP000178432">
    <property type="component" value="Unassembled WGS sequence"/>
</dbReference>
<evidence type="ECO:0000313" key="2">
    <source>
        <dbReference type="Proteomes" id="UP000178432"/>
    </source>
</evidence>
<dbReference type="EMBL" id="MHIF01000004">
    <property type="protein sequence ID" value="OGY49482.1"/>
    <property type="molecule type" value="Genomic_DNA"/>
</dbReference>
<organism evidence="1 2">
    <name type="scientific">Candidatus Buchananbacteria bacterium RIFCSPHIGHO2_01_FULL_46_12</name>
    <dbReference type="NCBI Taxonomy" id="1797536"/>
    <lineage>
        <taxon>Bacteria</taxon>
        <taxon>Candidatus Buchananiibacteriota</taxon>
    </lineage>
</organism>
<evidence type="ECO:0000313" key="1">
    <source>
        <dbReference type="EMBL" id="OGY49482.1"/>
    </source>
</evidence>
<reference evidence="1 2" key="1">
    <citation type="journal article" date="2016" name="Nat. Commun.">
        <title>Thousands of microbial genomes shed light on interconnected biogeochemical processes in an aquifer system.</title>
        <authorList>
            <person name="Anantharaman K."/>
            <person name="Brown C.T."/>
            <person name="Hug L.A."/>
            <person name="Sharon I."/>
            <person name="Castelle C.J."/>
            <person name="Probst A.J."/>
            <person name="Thomas B.C."/>
            <person name="Singh A."/>
            <person name="Wilkins M.J."/>
            <person name="Karaoz U."/>
            <person name="Brodie E.L."/>
            <person name="Williams K.H."/>
            <person name="Hubbard S.S."/>
            <person name="Banfield J.F."/>
        </authorList>
    </citation>
    <scope>NUCLEOTIDE SEQUENCE [LARGE SCALE GENOMIC DNA]</scope>
</reference>
<comment type="caution">
    <text evidence="1">The sequence shown here is derived from an EMBL/GenBank/DDBJ whole genome shotgun (WGS) entry which is preliminary data.</text>
</comment>
<accession>A0A1G1YAX7</accession>
<gene>
    <name evidence="1" type="ORF">A2663_03405</name>
</gene>
<proteinExistence type="predicted"/>
<name>A0A1G1YAX7_9BACT</name>
<sequence length="66" mass="7943">MEKGISLNFPLKERFFKIQAVEKKKLNVDKLLINFNGNLLQRFIPAFLKCYPLVYPKYLLQIFFPY</sequence>